<dbReference type="Proteomes" id="UP000282469">
    <property type="component" value="Segment"/>
</dbReference>
<accession>A0A109QSE9</accession>
<organismHost>
    <name type="scientific">Glossina</name>
    <name type="common">tsetse flies</name>
    <dbReference type="NCBI Taxonomy" id="7393"/>
</organismHost>
<gene>
    <name evidence="2" type="ORF">GpSGHVEth110</name>
</gene>
<evidence type="ECO:0000256" key="1">
    <source>
        <dbReference type="SAM" id="Phobius"/>
    </source>
</evidence>
<evidence type="ECO:0000313" key="2">
    <source>
        <dbReference type="EMBL" id="AMB48714.1"/>
    </source>
</evidence>
<dbReference type="EMBL" id="KU050077">
    <property type="protein sequence ID" value="AMB48714.1"/>
    <property type="molecule type" value="Genomic_DNA"/>
</dbReference>
<organism evidence="2 3">
    <name type="scientific">Glossina hytrovirus (isolate Glossina pallidipes/Ethiopia/Seibersdorf/-)</name>
    <name type="common">GHV</name>
    <dbReference type="NCBI Taxonomy" id="379529"/>
    <lineage>
        <taxon>Viruses</taxon>
        <taxon>Viruses incertae sedis</taxon>
        <taxon>Naldaviricetes</taxon>
        <taxon>Lefavirales</taxon>
        <taxon>Hytrosaviridae</taxon>
        <taxon>Glossinavirus</taxon>
        <taxon>Glossinavirus glopallidipedis</taxon>
    </lineage>
</organism>
<feature type="transmembrane region" description="Helical" evidence="1">
    <location>
        <begin position="27"/>
        <end position="46"/>
    </location>
</feature>
<keyword evidence="1" id="KW-1133">Transmembrane helix</keyword>
<protein>
    <submittedName>
        <fullName evidence="2">Uncharacterized protein</fullName>
    </submittedName>
</protein>
<name>A0A109QSE9_GHVS</name>
<reference evidence="2 3" key="1">
    <citation type="journal article" date="2016" name="J. Gen. Virol.">
        <title>Comprehensive annotation of Glossina pallidipes salivary gland hypertrophy virus from Ethiopian tsetse flies: a proteogenomics approach.</title>
        <authorList>
            <person name="Abd-Alla A.M."/>
            <person name="Kariithi H.M."/>
            <person name="Cousserans F."/>
            <person name="Parker N.J."/>
            <person name="Ince I.A."/>
            <person name="Scully E.D."/>
            <person name="Boeren S."/>
            <person name="Geib S.M."/>
            <person name="Mekonnen S."/>
            <person name="Vlak J.M."/>
            <person name="Parker A.G."/>
            <person name="Vreysen M.J."/>
            <person name="Bergoin M."/>
        </authorList>
    </citation>
    <scope>NUCLEOTIDE SEQUENCE [LARGE SCALE GENOMIC DNA]</scope>
    <source>
        <strain evidence="2 3">Ethiopian</strain>
    </source>
</reference>
<proteinExistence type="predicted"/>
<keyword evidence="1" id="KW-0812">Transmembrane</keyword>
<evidence type="ECO:0000313" key="3">
    <source>
        <dbReference type="Proteomes" id="UP000282469"/>
    </source>
</evidence>
<keyword evidence="1" id="KW-0472">Membrane</keyword>
<sequence length="86" mass="10184">MDPVIVIPIYPQWQISEKKPSCNHVQMLMEFLMLIILYLVIMLIILKLMEESDKLSEQEEGLKRPSQENVLLILHQPEQQLKNNKK</sequence>